<name>A0ACD5DGA8_9LACO</name>
<dbReference type="Proteomes" id="UP001149860">
    <property type="component" value="Chromosome"/>
</dbReference>
<proteinExistence type="predicted"/>
<keyword evidence="1" id="KW-0489">Methyltransferase</keyword>
<protein>
    <submittedName>
        <fullName evidence="1">HIT family protein</fullName>
        <ecNumber evidence="1">2.1.1.-</ecNumber>
    </submittedName>
</protein>
<evidence type="ECO:0000313" key="1">
    <source>
        <dbReference type="EMBL" id="XFD40173.1"/>
    </source>
</evidence>
<keyword evidence="1" id="KW-0808">Transferase</keyword>
<sequence length="134" mass="15332">MKKADCVFCQRTNIPIVLENDLAVAFWDIHPVRTGHLLVVVKDHKQDYFELEQSELIAMDDLIRQGKQLIDQKYSPTGYNIGINVGEDAGQTVMHCHFHLIPRYPGDVKDPAGGIRNMLPRAVKKLRNAKHRLF</sequence>
<keyword evidence="2" id="KW-1185">Reference proteome</keyword>
<accession>A0ACD5DGA8</accession>
<organism evidence="1 2">
    <name type="scientific">Lentilactobacillus terminaliae</name>
    <dbReference type="NCBI Taxonomy" id="3003483"/>
    <lineage>
        <taxon>Bacteria</taxon>
        <taxon>Bacillati</taxon>
        <taxon>Bacillota</taxon>
        <taxon>Bacilli</taxon>
        <taxon>Lactobacillales</taxon>
        <taxon>Lactobacillaceae</taxon>
        <taxon>Lentilactobacillus</taxon>
    </lineage>
</organism>
<evidence type="ECO:0000313" key="2">
    <source>
        <dbReference type="Proteomes" id="UP001149860"/>
    </source>
</evidence>
<dbReference type="EMBL" id="CP168151">
    <property type="protein sequence ID" value="XFD40173.1"/>
    <property type="molecule type" value="Genomic_DNA"/>
</dbReference>
<gene>
    <name evidence="1" type="ORF">O0236_002340</name>
</gene>
<dbReference type="EC" id="2.1.1.-" evidence="1"/>
<reference evidence="1" key="1">
    <citation type="submission" date="2024-08" db="EMBL/GenBank/DDBJ databases">
        <title>Lentilactobacillus sp. nov., isolated from tree bark.</title>
        <authorList>
            <person name="Phuengjayaem S."/>
            <person name="Tanasupawat S."/>
        </authorList>
    </citation>
    <scope>NUCLEOTIDE SEQUENCE</scope>
    <source>
        <strain evidence="1">SPB1-3</strain>
    </source>
</reference>